<evidence type="ECO:0000256" key="1">
    <source>
        <dbReference type="SAM" id="MobiDB-lite"/>
    </source>
</evidence>
<dbReference type="Proteomes" id="UP000593564">
    <property type="component" value="Unassembled WGS sequence"/>
</dbReference>
<gene>
    <name evidence="2" type="ORF">HYC85_028766</name>
</gene>
<proteinExistence type="predicted"/>
<feature type="compositionally biased region" description="Basic residues" evidence="1">
    <location>
        <begin position="1"/>
        <end position="14"/>
    </location>
</feature>
<sequence length="70" mass="7985">MRRWAPSRASKKVKGSSLTPLRLSSSPSSPPPSVELRRAEWASCLLCKLTRFHIPFFQNDPTTSWMVQQL</sequence>
<accession>A0A7J7FW61</accession>
<evidence type="ECO:0000313" key="3">
    <source>
        <dbReference type="Proteomes" id="UP000593564"/>
    </source>
</evidence>
<evidence type="ECO:0000313" key="2">
    <source>
        <dbReference type="EMBL" id="KAF5932595.1"/>
    </source>
</evidence>
<protein>
    <submittedName>
        <fullName evidence="2">Uncharacterized protein</fullName>
    </submittedName>
</protein>
<dbReference type="AlphaFoldDB" id="A0A7J7FW61"/>
<feature type="region of interest" description="Disordered" evidence="1">
    <location>
        <begin position="1"/>
        <end position="33"/>
    </location>
</feature>
<reference evidence="2 3" key="2">
    <citation type="submission" date="2020-07" db="EMBL/GenBank/DDBJ databases">
        <title>Genome assembly of wild tea tree DASZ reveals pedigree and selection history of tea varieties.</title>
        <authorList>
            <person name="Zhang W."/>
        </authorList>
    </citation>
    <scope>NUCLEOTIDE SEQUENCE [LARGE SCALE GENOMIC DNA]</scope>
    <source>
        <strain evidence="3">cv. G240</strain>
        <tissue evidence="2">Leaf</tissue>
    </source>
</reference>
<organism evidence="2 3">
    <name type="scientific">Camellia sinensis</name>
    <name type="common">Tea plant</name>
    <name type="synonym">Thea sinensis</name>
    <dbReference type="NCBI Taxonomy" id="4442"/>
    <lineage>
        <taxon>Eukaryota</taxon>
        <taxon>Viridiplantae</taxon>
        <taxon>Streptophyta</taxon>
        <taxon>Embryophyta</taxon>
        <taxon>Tracheophyta</taxon>
        <taxon>Spermatophyta</taxon>
        <taxon>Magnoliopsida</taxon>
        <taxon>eudicotyledons</taxon>
        <taxon>Gunneridae</taxon>
        <taxon>Pentapetalae</taxon>
        <taxon>asterids</taxon>
        <taxon>Ericales</taxon>
        <taxon>Theaceae</taxon>
        <taxon>Camellia</taxon>
    </lineage>
</organism>
<reference evidence="3" key="1">
    <citation type="journal article" date="2020" name="Nat. Commun.">
        <title>Genome assembly of wild tea tree DASZ reveals pedigree and selection history of tea varieties.</title>
        <authorList>
            <person name="Zhang W."/>
            <person name="Zhang Y."/>
            <person name="Qiu H."/>
            <person name="Guo Y."/>
            <person name="Wan H."/>
            <person name="Zhang X."/>
            <person name="Scossa F."/>
            <person name="Alseekh S."/>
            <person name="Zhang Q."/>
            <person name="Wang P."/>
            <person name="Xu L."/>
            <person name="Schmidt M.H."/>
            <person name="Jia X."/>
            <person name="Li D."/>
            <person name="Zhu A."/>
            <person name="Guo F."/>
            <person name="Chen W."/>
            <person name="Ni D."/>
            <person name="Usadel B."/>
            <person name="Fernie A.R."/>
            <person name="Wen W."/>
        </authorList>
    </citation>
    <scope>NUCLEOTIDE SEQUENCE [LARGE SCALE GENOMIC DNA]</scope>
    <source>
        <strain evidence="3">cv. G240</strain>
    </source>
</reference>
<comment type="caution">
    <text evidence="2">The sequence shown here is derived from an EMBL/GenBank/DDBJ whole genome shotgun (WGS) entry which is preliminary data.</text>
</comment>
<feature type="compositionally biased region" description="Low complexity" evidence="1">
    <location>
        <begin position="16"/>
        <end position="27"/>
    </location>
</feature>
<dbReference type="EMBL" id="JACBKZ010000014">
    <property type="protein sequence ID" value="KAF5932595.1"/>
    <property type="molecule type" value="Genomic_DNA"/>
</dbReference>
<keyword evidence="3" id="KW-1185">Reference proteome</keyword>
<name>A0A7J7FW61_CAMSI</name>